<name>A0A1C9KBI9_9POXV</name>
<dbReference type="Proteomes" id="UP000201873">
    <property type="component" value="Segment"/>
</dbReference>
<accession>A0A1C9KBI9</accession>
<protein>
    <submittedName>
        <fullName evidence="4">Ankyrin</fullName>
    </submittedName>
</protein>
<feature type="repeat" description="ANK" evidence="3">
    <location>
        <begin position="208"/>
        <end position="231"/>
    </location>
</feature>
<keyword evidence="2 3" id="KW-0040">ANK repeat</keyword>
<dbReference type="Gene3D" id="1.25.40.20">
    <property type="entry name" value="Ankyrin repeat-containing domain"/>
    <property type="match status" value="2"/>
</dbReference>
<dbReference type="PANTHER" id="PTHR24198">
    <property type="entry name" value="ANKYRIN REPEAT AND PROTEIN KINASE DOMAIN-CONTAINING PROTEIN"/>
    <property type="match status" value="1"/>
</dbReference>
<evidence type="ECO:0000256" key="2">
    <source>
        <dbReference type="ARBA" id="ARBA00023043"/>
    </source>
</evidence>
<dbReference type="OrthoDB" id="3159at10239"/>
<dbReference type="KEGG" id="vg:29057607"/>
<reference evidence="4 5" key="1">
    <citation type="journal article" date="2016" name="Virus Genes">
        <title>The genomes of three North American orthopoxviruses.</title>
        <authorList>
            <person name="Smithson C."/>
            <person name="Tang N."/>
            <person name="Sammons S."/>
            <person name="Frace M."/>
            <person name="Batra D."/>
            <person name="Li Y."/>
            <person name="Emerson G.L."/>
            <person name="Carroll D.S."/>
            <person name="Upton C."/>
        </authorList>
    </citation>
    <scope>NUCLEOTIDE SEQUENCE [LARGE SCALE GENOMIC DNA]</scope>
    <source>
        <strain evidence="4 5">WA</strain>
    </source>
</reference>
<dbReference type="PROSITE" id="PS50297">
    <property type="entry name" value="ANK_REP_REGION"/>
    <property type="match status" value="1"/>
</dbReference>
<dbReference type="SUPFAM" id="SSF48403">
    <property type="entry name" value="Ankyrin repeat"/>
    <property type="match status" value="2"/>
</dbReference>
<evidence type="ECO:0000256" key="1">
    <source>
        <dbReference type="ARBA" id="ARBA00022737"/>
    </source>
</evidence>
<dbReference type="PROSITE" id="PS50088">
    <property type="entry name" value="ANK_REPEAT"/>
    <property type="match status" value="2"/>
</dbReference>
<proteinExistence type="predicted"/>
<dbReference type="SMART" id="SM00248">
    <property type="entry name" value="ANK"/>
    <property type="match status" value="6"/>
</dbReference>
<evidence type="ECO:0000313" key="5">
    <source>
        <dbReference type="Proteomes" id="UP000201873"/>
    </source>
</evidence>
<gene>
    <name evidence="4" type="ORF">SKPV-WA-029</name>
</gene>
<organism evidence="4 5">
    <name type="scientific">Skunkpox virus</name>
    <dbReference type="NCBI Taxonomy" id="160796"/>
    <lineage>
        <taxon>Viruses</taxon>
        <taxon>Varidnaviria</taxon>
        <taxon>Bamfordvirae</taxon>
        <taxon>Nucleocytoviricota</taxon>
        <taxon>Pokkesviricetes</taxon>
        <taxon>Chitovirales</taxon>
        <taxon>Poxviridae</taxon>
        <taxon>Chordopoxvirinae</taxon>
        <taxon>Orthopoxvirus</taxon>
        <taxon>Orthopoxvirus skunkpox</taxon>
    </lineage>
</organism>
<evidence type="ECO:0000313" key="4">
    <source>
        <dbReference type="EMBL" id="AOP31508.1"/>
    </source>
</evidence>
<dbReference type="RefSeq" id="YP_009282723.1">
    <property type="nucleotide sequence ID" value="NC_031038.1"/>
</dbReference>
<keyword evidence="1" id="KW-0677">Repeat</keyword>
<dbReference type="GeneID" id="29057607"/>
<dbReference type="EMBL" id="KU749310">
    <property type="protein sequence ID" value="AOP31508.1"/>
    <property type="molecule type" value="Genomic_DNA"/>
</dbReference>
<dbReference type="InterPro" id="IPR036770">
    <property type="entry name" value="Ankyrin_rpt-contain_sf"/>
</dbReference>
<sequence length="446" mass="50913">MENTVPVTEYSLTLYAKSKRKNLDVFRNMLQSVEPSGNNSVLHIYCGIKGIDERFIEELIHKGYSPNETNEDGDYPLHIASRINNNQIIITLLVHGADPNVRDKQNRTPLYYLSGNDDEVIEKINLLVEYGAKINNSVDIEGCGPLLACTDPSERVFKKIMSIGFEAKIVDKHGRNHIHRHLMSDNPKASTISWMMNLGISSSRTDYDGNTPLHIACSKAVKNVDIINLLLPSTNVNKLNKFGDSPLTILIKTLTPLSLFNTLLSTVDFVTDNLVNLCIFYDRYDILESINIKGKQLDSDDFKIAVKAGSVKCVKYLLENDIICEDAMYYAVMCENETMIDYLLFNHFSVDSVVDEHTCMSECVRINNPIILSKLMLHNPTSETMYLTMRVIEKDKLDKSIIIPFLAYFVLMRPDFCKNYRYFTTYKHFVTNYVHEGVSYEVFDDL</sequence>
<dbReference type="InterPro" id="IPR002110">
    <property type="entry name" value="Ankyrin_rpt"/>
</dbReference>
<keyword evidence="5" id="KW-1185">Reference proteome</keyword>
<evidence type="ECO:0000256" key="3">
    <source>
        <dbReference type="PROSITE-ProRule" id="PRU00023"/>
    </source>
</evidence>
<dbReference type="PANTHER" id="PTHR24198:SF165">
    <property type="entry name" value="ANKYRIN REPEAT-CONTAINING PROTEIN-RELATED"/>
    <property type="match status" value="1"/>
</dbReference>
<feature type="repeat" description="ANK" evidence="3">
    <location>
        <begin position="72"/>
        <end position="104"/>
    </location>
</feature>
<dbReference type="Pfam" id="PF12796">
    <property type="entry name" value="Ank_2"/>
    <property type="match status" value="2"/>
</dbReference>